<dbReference type="AlphaFoldDB" id="A0A0F9CZM5"/>
<evidence type="ECO:0008006" key="2">
    <source>
        <dbReference type="Google" id="ProtNLM"/>
    </source>
</evidence>
<name>A0A0F9CZM5_9ZZZZ</name>
<accession>A0A0F9CZM5</accession>
<reference evidence="1" key="1">
    <citation type="journal article" date="2015" name="Nature">
        <title>Complex archaea that bridge the gap between prokaryotes and eukaryotes.</title>
        <authorList>
            <person name="Spang A."/>
            <person name="Saw J.H."/>
            <person name="Jorgensen S.L."/>
            <person name="Zaremba-Niedzwiedzka K."/>
            <person name="Martijn J."/>
            <person name="Lind A.E."/>
            <person name="van Eijk R."/>
            <person name="Schleper C."/>
            <person name="Guy L."/>
            <person name="Ettema T.J."/>
        </authorList>
    </citation>
    <scope>NUCLEOTIDE SEQUENCE</scope>
</reference>
<organism evidence="1">
    <name type="scientific">marine sediment metagenome</name>
    <dbReference type="NCBI Taxonomy" id="412755"/>
    <lineage>
        <taxon>unclassified sequences</taxon>
        <taxon>metagenomes</taxon>
        <taxon>ecological metagenomes</taxon>
    </lineage>
</organism>
<dbReference type="Pfam" id="PF05869">
    <property type="entry name" value="Dam"/>
    <property type="match status" value="1"/>
</dbReference>
<sequence length="254" mass="29031">MSVHFSSLSGEWSTPQGVFDQLNAEFGFTLDVCATHDNAKCPEYYTKEDDGLSKNWNGICWLNSPYGREIPKWIAKAYHEARAGRATVVCLIPSRTDTRWWHDYVMKADEIRFIKGRPKFKGCTHGLPQPLAIVVFGSETEQTLLKNIGKEGIVGFEFSKKNYGTELHLNNFWGCRVVIRKKTIEVINKWQGKRWRVIEGDTIEEIDSKIDAYIEELNTKSDEAIKKVIKYGHGKPDMALIKTRGEIGIHGMNF</sequence>
<dbReference type="GO" id="GO:0003677">
    <property type="term" value="F:DNA binding"/>
    <property type="evidence" value="ECO:0007669"/>
    <property type="project" value="InterPro"/>
</dbReference>
<dbReference type="GO" id="GO:0009307">
    <property type="term" value="P:DNA restriction-modification system"/>
    <property type="evidence" value="ECO:0007669"/>
    <property type="project" value="InterPro"/>
</dbReference>
<dbReference type="EMBL" id="LAZR01041797">
    <property type="protein sequence ID" value="KKL11086.1"/>
    <property type="molecule type" value="Genomic_DNA"/>
</dbReference>
<evidence type="ECO:0000313" key="1">
    <source>
        <dbReference type="EMBL" id="KKL11086.1"/>
    </source>
</evidence>
<proteinExistence type="predicted"/>
<protein>
    <recommendedName>
        <fullName evidence="2">DNA N-6-adenine-methyltransferase (Dam)</fullName>
    </recommendedName>
</protein>
<gene>
    <name evidence="1" type="ORF">LCGC14_2549350</name>
</gene>
<dbReference type="GO" id="GO:0009007">
    <property type="term" value="F:site-specific DNA-methyltransferase (adenine-specific) activity"/>
    <property type="evidence" value="ECO:0007669"/>
    <property type="project" value="InterPro"/>
</dbReference>
<comment type="caution">
    <text evidence="1">The sequence shown here is derived from an EMBL/GenBank/DDBJ whole genome shotgun (WGS) entry which is preliminary data.</text>
</comment>
<dbReference type="InterPro" id="IPR008593">
    <property type="entry name" value="Dam_MeTrfase"/>
</dbReference>